<dbReference type="Proteomes" id="UP000016636">
    <property type="component" value="Unassembled WGS sequence"/>
</dbReference>
<dbReference type="AlphaFoldDB" id="U2FZI9"/>
<dbReference type="PATRIC" id="fig|1242966.3.peg.1810"/>
<evidence type="ECO:0000313" key="2">
    <source>
        <dbReference type="Proteomes" id="UP000016636"/>
    </source>
</evidence>
<reference evidence="1 2" key="1">
    <citation type="journal article" date="2013" name="BMC Genomics">
        <title>Comparative genomics of Campylobacter concisus isolates reveals genetic diversity and provides insights into disease association.</title>
        <authorList>
            <person name="Deshpande N.P."/>
            <person name="Kaakoush N.O."/>
            <person name="Wilkins M.R."/>
            <person name="Mitchell H.M."/>
        </authorList>
    </citation>
    <scope>NUCLEOTIDE SEQUENCE [LARGE SCALE GENOMIC DNA]</scope>
    <source>
        <strain evidence="1 2">UNSW3</strain>
    </source>
</reference>
<accession>U2FZI9</accession>
<gene>
    <name evidence="1" type="ORF">UNSW3_1687</name>
</gene>
<name>U2FZI9_9BACT</name>
<evidence type="ECO:0000313" key="1">
    <source>
        <dbReference type="EMBL" id="ERJ21209.1"/>
    </source>
</evidence>
<dbReference type="EMBL" id="ANNE01000027">
    <property type="protein sequence ID" value="ERJ21209.1"/>
    <property type="molecule type" value="Genomic_DNA"/>
</dbReference>
<organism evidence="1 2">
    <name type="scientific">Campylobacter concisus UNSW3</name>
    <dbReference type="NCBI Taxonomy" id="1242966"/>
    <lineage>
        <taxon>Bacteria</taxon>
        <taxon>Pseudomonadati</taxon>
        <taxon>Campylobacterota</taxon>
        <taxon>Epsilonproteobacteria</taxon>
        <taxon>Campylobacterales</taxon>
        <taxon>Campylobacteraceae</taxon>
        <taxon>Campylobacter</taxon>
    </lineage>
</organism>
<protein>
    <submittedName>
        <fullName evidence="1">Uncharacterized protein</fullName>
    </submittedName>
</protein>
<comment type="caution">
    <text evidence="1">The sequence shown here is derived from an EMBL/GenBank/DDBJ whole genome shotgun (WGS) entry which is preliminary data.</text>
</comment>
<sequence>MKFKYYSFRKSSEIYAVIVALAIKAKNFNKKIYFKLF</sequence>
<proteinExistence type="predicted"/>